<reference evidence="2" key="1">
    <citation type="submission" date="2011-01" db="EMBL/GenBank/DDBJ databases">
        <authorList>
            <person name="Muzny D."/>
            <person name="Qin X."/>
            <person name="Buhay C."/>
            <person name="Dugan-Rocha S."/>
            <person name="Ding Y."/>
            <person name="Chen G."/>
            <person name="Hawes A."/>
            <person name="Holder M."/>
            <person name="Jhangiani S."/>
            <person name="Johnson A."/>
            <person name="Khan Z."/>
            <person name="Li Z."/>
            <person name="Liu W."/>
            <person name="Liu X."/>
            <person name="Perez L."/>
            <person name="Shen H."/>
            <person name="Wang Q."/>
            <person name="Watt J."/>
            <person name="Xi L."/>
            <person name="Xin Y."/>
            <person name="Zhou J."/>
            <person name="Deng J."/>
            <person name="Jiang H."/>
            <person name="Liu Y."/>
            <person name="Qu J."/>
            <person name="Song X.-Z."/>
            <person name="Zhang L."/>
            <person name="Villasana D."/>
            <person name="Johnson A."/>
            <person name="Liu J."/>
            <person name="Liyanage D."/>
            <person name="Lorensuhewa L."/>
            <person name="Robinson T."/>
            <person name="Song A."/>
            <person name="Song B.-B."/>
            <person name="Dinh H."/>
            <person name="Thornton R."/>
            <person name="Coyle M."/>
            <person name="Francisco L."/>
            <person name="Jackson L."/>
            <person name="Javaid M."/>
            <person name="Korchina V."/>
            <person name="Kovar C."/>
            <person name="Mata R."/>
            <person name="Mathew T."/>
            <person name="Ngo R."/>
            <person name="Nguyen L."/>
            <person name="Nguyen N."/>
            <person name="Okwuonu G."/>
            <person name="Ongeri F."/>
            <person name="Pham C."/>
            <person name="Simmons D."/>
            <person name="Wilczek-Boney K."/>
            <person name="Hale W."/>
            <person name="Jakkamsetti A."/>
            <person name="Pham P."/>
            <person name="Ruth R."/>
            <person name="San Lucas F."/>
            <person name="Warren J."/>
            <person name="Zhang J."/>
            <person name="Zhao Z."/>
            <person name="Zhou C."/>
            <person name="Zhu D."/>
            <person name="Lee S."/>
            <person name="Bess C."/>
            <person name="Blankenburg K."/>
            <person name="Forbes L."/>
            <person name="Fu Q."/>
            <person name="Gubbala S."/>
            <person name="Hirani K."/>
            <person name="Jayaseelan J.C."/>
            <person name="Lara F."/>
            <person name="Munidasa M."/>
            <person name="Palculict T."/>
            <person name="Patil S."/>
            <person name="Pu L.-L."/>
            <person name="Saada N."/>
            <person name="Tang L."/>
            <person name="Weissenberger G."/>
            <person name="Zhu Y."/>
            <person name="Hemphill L."/>
            <person name="Shang Y."/>
            <person name="Youmans B."/>
            <person name="Ayvaz T."/>
            <person name="Ross M."/>
            <person name="Santibanez J."/>
            <person name="Aqrawi P."/>
            <person name="Gross S."/>
            <person name="Joshi V."/>
            <person name="Fowler G."/>
            <person name="Nazareth L."/>
            <person name="Reid J."/>
            <person name="Worley K."/>
            <person name="Petrosino J."/>
            <person name="Highlander S."/>
            <person name="Gibbs R."/>
        </authorList>
    </citation>
    <scope>NUCLEOTIDE SEQUENCE [LARGE SCALE GENOMIC DNA]</scope>
    <source>
        <strain evidence="2">ATCC 33707</strain>
    </source>
</reference>
<dbReference type="HOGENOM" id="CLU_2221153_0_0_11"/>
<feature type="region of interest" description="Disordered" evidence="1">
    <location>
        <begin position="1"/>
        <end position="35"/>
    </location>
</feature>
<comment type="caution">
    <text evidence="2">The sequence shown here is derived from an EMBL/GenBank/DDBJ whole genome shotgun (WGS) entry which is preliminary data.</text>
</comment>
<dbReference type="AlphaFoldDB" id="E9SZT6"/>
<dbReference type="EMBL" id="ADNW02000008">
    <property type="protein sequence ID" value="EGD24519.1"/>
    <property type="molecule type" value="Genomic_DNA"/>
</dbReference>
<evidence type="ECO:0000313" key="3">
    <source>
        <dbReference type="Proteomes" id="UP000004245"/>
    </source>
</evidence>
<evidence type="ECO:0000313" key="2">
    <source>
        <dbReference type="EMBL" id="EGD24519.1"/>
    </source>
</evidence>
<accession>E9SZT6</accession>
<gene>
    <name evidence="2" type="ORF">HMPREF0724_11637</name>
</gene>
<keyword evidence="3" id="KW-1185">Reference proteome</keyword>
<sequence>MSGEVSETPADYNRIREPVNEGCGHPRSQPPRRPRQIEACRESLRDAVPALESHSPILQFRCRDRRTSDLDGSPHRKLIVTATRPPTPLRLLRLRRGGFVGDDSST</sequence>
<name>E9SZT6_RHOHA</name>
<organism evidence="2 3">
    <name type="scientific">Prescottella equi ATCC 33707</name>
    <dbReference type="NCBI Taxonomy" id="525370"/>
    <lineage>
        <taxon>Bacteria</taxon>
        <taxon>Bacillati</taxon>
        <taxon>Actinomycetota</taxon>
        <taxon>Actinomycetes</taxon>
        <taxon>Mycobacteriales</taxon>
        <taxon>Nocardiaceae</taxon>
        <taxon>Prescottella</taxon>
    </lineage>
</organism>
<dbReference type="Proteomes" id="UP000004245">
    <property type="component" value="Unassembled WGS sequence"/>
</dbReference>
<protein>
    <submittedName>
        <fullName evidence="2">Uncharacterized protein</fullName>
    </submittedName>
</protein>
<proteinExistence type="predicted"/>
<evidence type="ECO:0000256" key="1">
    <source>
        <dbReference type="SAM" id="MobiDB-lite"/>
    </source>
</evidence>